<gene>
    <name evidence="8" type="ORF">SAMN05216238_106211</name>
</gene>
<keyword evidence="6" id="KW-0804">Transcription</keyword>
<sequence length="90" mass="10349">MKIYGPNQPNFNPYKNQAQHQIDNAKEVTKKDQLEISSKAKEMLETDKKESKRASYVQQIKESIDSGAYTINHEKTAQKMIDFWSGKGGR</sequence>
<dbReference type="Proteomes" id="UP000199474">
    <property type="component" value="Unassembled WGS sequence"/>
</dbReference>
<evidence type="ECO:0000256" key="6">
    <source>
        <dbReference type="ARBA" id="ARBA00023163"/>
    </source>
</evidence>
<dbReference type="SUPFAM" id="SSF101498">
    <property type="entry name" value="Anti-sigma factor FlgM"/>
    <property type="match status" value="1"/>
</dbReference>
<feature type="domain" description="Anti-sigma-28 factor FlgM C-terminal" evidence="7">
    <location>
        <begin position="32"/>
        <end position="82"/>
    </location>
</feature>
<dbReference type="GO" id="GO:0044781">
    <property type="term" value="P:bacterial-type flagellum organization"/>
    <property type="evidence" value="ECO:0007669"/>
    <property type="project" value="UniProtKB-KW"/>
</dbReference>
<keyword evidence="4" id="KW-1005">Bacterial flagellum biogenesis</keyword>
<evidence type="ECO:0000256" key="4">
    <source>
        <dbReference type="ARBA" id="ARBA00022795"/>
    </source>
</evidence>
<name>A0A1I1WPH4_9BACI</name>
<evidence type="ECO:0000256" key="1">
    <source>
        <dbReference type="ARBA" id="ARBA00005322"/>
    </source>
</evidence>
<keyword evidence="5" id="KW-0805">Transcription regulation</keyword>
<dbReference type="NCBIfam" id="TIGR03824">
    <property type="entry name" value="FlgM_jcvi"/>
    <property type="match status" value="1"/>
</dbReference>
<dbReference type="Pfam" id="PF04316">
    <property type="entry name" value="FlgM"/>
    <property type="match status" value="1"/>
</dbReference>
<keyword evidence="9" id="KW-1185">Reference proteome</keyword>
<evidence type="ECO:0000256" key="5">
    <source>
        <dbReference type="ARBA" id="ARBA00023015"/>
    </source>
</evidence>
<evidence type="ECO:0000313" key="8">
    <source>
        <dbReference type="EMBL" id="SFD96939.1"/>
    </source>
</evidence>
<accession>A0A1I1WPH4</accession>
<evidence type="ECO:0000313" key="9">
    <source>
        <dbReference type="Proteomes" id="UP000199474"/>
    </source>
</evidence>
<dbReference type="OrthoDB" id="2991036at2"/>
<protein>
    <recommendedName>
        <fullName evidence="2">Negative regulator of flagellin synthesis</fullName>
    </recommendedName>
</protein>
<evidence type="ECO:0000256" key="3">
    <source>
        <dbReference type="ARBA" id="ARBA00022491"/>
    </source>
</evidence>
<dbReference type="RefSeq" id="WP_090085001.1">
    <property type="nucleotide sequence ID" value="NZ_FOMR01000006.1"/>
</dbReference>
<dbReference type="EMBL" id="FOMR01000006">
    <property type="protein sequence ID" value="SFD96939.1"/>
    <property type="molecule type" value="Genomic_DNA"/>
</dbReference>
<keyword evidence="3" id="KW-0678">Repressor</keyword>
<dbReference type="InterPro" id="IPR031316">
    <property type="entry name" value="FlgM_C"/>
</dbReference>
<organism evidence="8 9">
    <name type="scientific">Lentibacillus persicus</name>
    <dbReference type="NCBI Taxonomy" id="640948"/>
    <lineage>
        <taxon>Bacteria</taxon>
        <taxon>Bacillati</taxon>
        <taxon>Bacillota</taxon>
        <taxon>Bacilli</taxon>
        <taxon>Bacillales</taxon>
        <taxon>Bacillaceae</taxon>
        <taxon>Lentibacillus</taxon>
    </lineage>
</organism>
<dbReference type="STRING" id="640948.SAMN05216238_106211"/>
<dbReference type="AlphaFoldDB" id="A0A1I1WPH4"/>
<dbReference type="InterPro" id="IPR007412">
    <property type="entry name" value="FlgM"/>
</dbReference>
<comment type="similarity">
    <text evidence="1">Belongs to the FlgM family.</text>
</comment>
<dbReference type="InterPro" id="IPR035890">
    <property type="entry name" value="Anti-sigma-28_factor_FlgM_sf"/>
</dbReference>
<reference evidence="9" key="1">
    <citation type="submission" date="2016-10" db="EMBL/GenBank/DDBJ databases">
        <authorList>
            <person name="Varghese N."/>
            <person name="Submissions S."/>
        </authorList>
    </citation>
    <scope>NUCLEOTIDE SEQUENCE [LARGE SCALE GENOMIC DNA]</scope>
    <source>
        <strain evidence="9">DSM 22530</strain>
    </source>
</reference>
<dbReference type="GO" id="GO:0045892">
    <property type="term" value="P:negative regulation of DNA-templated transcription"/>
    <property type="evidence" value="ECO:0007669"/>
    <property type="project" value="InterPro"/>
</dbReference>
<evidence type="ECO:0000259" key="7">
    <source>
        <dbReference type="Pfam" id="PF04316"/>
    </source>
</evidence>
<proteinExistence type="inferred from homology"/>
<evidence type="ECO:0000256" key="2">
    <source>
        <dbReference type="ARBA" id="ARBA00017823"/>
    </source>
</evidence>